<feature type="chain" id="PRO_5035466590" evidence="1">
    <location>
        <begin position="17"/>
        <end position="214"/>
    </location>
</feature>
<proteinExistence type="predicted"/>
<accession>A0A8K0WJK4</accession>
<keyword evidence="1" id="KW-0732">Signal</keyword>
<evidence type="ECO:0000256" key="1">
    <source>
        <dbReference type="SAM" id="SignalP"/>
    </source>
</evidence>
<organism evidence="2 3">
    <name type="scientific">Stachybotrys elegans</name>
    <dbReference type="NCBI Taxonomy" id="80388"/>
    <lineage>
        <taxon>Eukaryota</taxon>
        <taxon>Fungi</taxon>
        <taxon>Dikarya</taxon>
        <taxon>Ascomycota</taxon>
        <taxon>Pezizomycotina</taxon>
        <taxon>Sordariomycetes</taxon>
        <taxon>Hypocreomycetidae</taxon>
        <taxon>Hypocreales</taxon>
        <taxon>Stachybotryaceae</taxon>
        <taxon>Stachybotrys</taxon>
    </lineage>
</organism>
<dbReference type="EMBL" id="JAGPNK010000026">
    <property type="protein sequence ID" value="KAH7304085.1"/>
    <property type="molecule type" value="Genomic_DNA"/>
</dbReference>
<dbReference type="AlphaFoldDB" id="A0A8K0WJK4"/>
<name>A0A8K0WJK4_9HYPO</name>
<dbReference type="OrthoDB" id="4789881at2759"/>
<evidence type="ECO:0000313" key="3">
    <source>
        <dbReference type="Proteomes" id="UP000813444"/>
    </source>
</evidence>
<evidence type="ECO:0000313" key="2">
    <source>
        <dbReference type="EMBL" id="KAH7304085.1"/>
    </source>
</evidence>
<comment type="caution">
    <text evidence="2">The sequence shown here is derived from an EMBL/GenBank/DDBJ whole genome shotgun (WGS) entry which is preliminary data.</text>
</comment>
<gene>
    <name evidence="2" type="ORF">B0I35DRAFT_484754</name>
</gene>
<protein>
    <submittedName>
        <fullName evidence="2">Uncharacterized protein</fullName>
    </submittedName>
</protein>
<dbReference type="Proteomes" id="UP000813444">
    <property type="component" value="Unassembled WGS sequence"/>
</dbReference>
<reference evidence="2" key="1">
    <citation type="journal article" date="2021" name="Nat. Commun.">
        <title>Genetic determinants of endophytism in the Arabidopsis root mycobiome.</title>
        <authorList>
            <person name="Mesny F."/>
            <person name="Miyauchi S."/>
            <person name="Thiergart T."/>
            <person name="Pickel B."/>
            <person name="Atanasova L."/>
            <person name="Karlsson M."/>
            <person name="Huettel B."/>
            <person name="Barry K.W."/>
            <person name="Haridas S."/>
            <person name="Chen C."/>
            <person name="Bauer D."/>
            <person name="Andreopoulos W."/>
            <person name="Pangilinan J."/>
            <person name="LaButti K."/>
            <person name="Riley R."/>
            <person name="Lipzen A."/>
            <person name="Clum A."/>
            <person name="Drula E."/>
            <person name="Henrissat B."/>
            <person name="Kohler A."/>
            <person name="Grigoriev I.V."/>
            <person name="Martin F.M."/>
            <person name="Hacquard S."/>
        </authorList>
    </citation>
    <scope>NUCLEOTIDE SEQUENCE</scope>
    <source>
        <strain evidence="2">MPI-CAGE-CH-0235</strain>
    </source>
</reference>
<keyword evidence="3" id="KW-1185">Reference proteome</keyword>
<sequence>MIAAKFLVAMAACIRASPVVSSPVASSPVASALEPTTTNWTPGPFPPEGINWDHIDMDAFKDPANWKETKIEAPEASSLQNTSSNPAKDVIGIMSGPCDQGCFPDFDKAFDALWTLTVADGSHWADTLLRIGDCGQCHTHTIGSGYGGMSGGCWDFRSCGRDQQICVDPGNRRAHRLWKGYVKTCYQMEFVYLGSCGPIEREILRPVREVACNW</sequence>
<feature type="signal peptide" evidence="1">
    <location>
        <begin position="1"/>
        <end position="16"/>
    </location>
</feature>